<protein>
    <recommendedName>
        <fullName evidence="4">F-box domain-containing protein</fullName>
    </recommendedName>
</protein>
<evidence type="ECO:0000256" key="1">
    <source>
        <dbReference type="SAM" id="MobiDB-lite"/>
    </source>
</evidence>
<dbReference type="OrthoDB" id="5422579at2759"/>
<sequence>MKSPHLPNEIIAVICADLSTRDICSARLINKAFADCGGTFLFRKLVFNASEEGYIRTQRLGQHETLRHHVTTLVWRINVSKVPDMIPADARASGFYGRTMAEKERLGTRNGTHGKSRRKEPSQMEQESLTRLFGSLMERFDNLKKIVILTYNRVLYKPEHKHHKLWYDTSLGPWGNTLAPQRGCHDRLWGIQMHPDDAASHPPTAAFFAILQSVPLAVMDLAFPSETPFDRAVVAKLTGLDLKLDVPGQASLMKEFLLQFTNLKHLNITAGFYYSLRERNMCFDDIFPTHQAWPRLESLGLKSFNTNGQAFVDFLASHAVSLRSLTLGDIKVRSSQFGAWKRIAHTLQPLFRLTDAKIISPIVEGYRGWDDQAILDDFAEYLVRGGYFPLNESNATWIQR</sequence>
<dbReference type="EMBL" id="ML977602">
    <property type="protein sequence ID" value="KAF1998648.1"/>
    <property type="molecule type" value="Genomic_DNA"/>
</dbReference>
<reference evidence="2" key="1">
    <citation type="journal article" date="2020" name="Stud. Mycol.">
        <title>101 Dothideomycetes genomes: a test case for predicting lifestyles and emergence of pathogens.</title>
        <authorList>
            <person name="Haridas S."/>
            <person name="Albert R."/>
            <person name="Binder M."/>
            <person name="Bloem J."/>
            <person name="Labutti K."/>
            <person name="Salamov A."/>
            <person name="Andreopoulos B."/>
            <person name="Baker S."/>
            <person name="Barry K."/>
            <person name="Bills G."/>
            <person name="Bluhm B."/>
            <person name="Cannon C."/>
            <person name="Castanera R."/>
            <person name="Culley D."/>
            <person name="Daum C."/>
            <person name="Ezra D."/>
            <person name="Gonzalez J."/>
            <person name="Henrissat B."/>
            <person name="Kuo A."/>
            <person name="Liang C."/>
            <person name="Lipzen A."/>
            <person name="Lutzoni F."/>
            <person name="Magnuson J."/>
            <person name="Mondo S."/>
            <person name="Nolan M."/>
            <person name="Ohm R."/>
            <person name="Pangilinan J."/>
            <person name="Park H.-J."/>
            <person name="Ramirez L."/>
            <person name="Alfaro M."/>
            <person name="Sun H."/>
            <person name="Tritt A."/>
            <person name="Yoshinaga Y."/>
            <person name="Zwiers L.-H."/>
            <person name="Turgeon B."/>
            <person name="Goodwin S."/>
            <person name="Spatafora J."/>
            <person name="Crous P."/>
            <person name="Grigoriev I."/>
        </authorList>
    </citation>
    <scope>NUCLEOTIDE SEQUENCE</scope>
    <source>
        <strain evidence="2">CBS 123094</strain>
    </source>
</reference>
<organism evidence="2 3">
    <name type="scientific">Amniculicola lignicola CBS 123094</name>
    <dbReference type="NCBI Taxonomy" id="1392246"/>
    <lineage>
        <taxon>Eukaryota</taxon>
        <taxon>Fungi</taxon>
        <taxon>Dikarya</taxon>
        <taxon>Ascomycota</taxon>
        <taxon>Pezizomycotina</taxon>
        <taxon>Dothideomycetes</taxon>
        <taxon>Pleosporomycetidae</taxon>
        <taxon>Pleosporales</taxon>
        <taxon>Amniculicolaceae</taxon>
        <taxon>Amniculicola</taxon>
    </lineage>
</organism>
<keyword evidence="3" id="KW-1185">Reference proteome</keyword>
<evidence type="ECO:0008006" key="4">
    <source>
        <dbReference type="Google" id="ProtNLM"/>
    </source>
</evidence>
<evidence type="ECO:0000313" key="3">
    <source>
        <dbReference type="Proteomes" id="UP000799779"/>
    </source>
</evidence>
<accession>A0A6A5WBZ8</accession>
<dbReference type="CDD" id="cd09917">
    <property type="entry name" value="F-box_SF"/>
    <property type="match status" value="1"/>
</dbReference>
<proteinExistence type="predicted"/>
<dbReference type="SUPFAM" id="SSF52047">
    <property type="entry name" value="RNI-like"/>
    <property type="match status" value="1"/>
</dbReference>
<gene>
    <name evidence="2" type="ORF">P154DRAFT_577754</name>
</gene>
<feature type="region of interest" description="Disordered" evidence="1">
    <location>
        <begin position="103"/>
        <end position="125"/>
    </location>
</feature>
<dbReference type="Proteomes" id="UP000799779">
    <property type="component" value="Unassembled WGS sequence"/>
</dbReference>
<evidence type="ECO:0000313" key="2">
    <source>
        <dbReference type="EMBL" id="KAF1998648.1"/>
    </source>
</evidence>
<dbReference type="AlphaFoldDB" id="A0A6A5WBZ8"/>
<name>A0A6A5WBZ8_9PLEO</name>